<dbReference type="CDD" id="cd00165">
    <property type="entry name" value="S4"/>
    <property type="match status" value="1"/>
</dbReference>
<dbReference type="NCBIfam" id="TIGR00005">
    <property type="entry name" value="rluA_subfam"/>
    <property type="match status" value="1"/>
</dbReference>
<evidence type="ECO:0000256" key="2">
    <source>
        <dbReference type="ARBA" id="ARBA00010876"/>
    </source>
</evidence>
<dbReference type="InterPro" id="IPR006225">
    <property type="entry name" value="PsdUridine_synth_RluC/D"/>
</dbReference>
<dbReference type="SUPFAM" id="SSF55174">
    <property type="entry name" value="Alpha-L RNA-binding motif"/>
    <property type="match status" value="1"/>
</dbReference>
<evidence type="ECO:0000313" key="9">
    <source>
        <dbReference type="Proteomes" id="UP001146670"/>
    </source>
</evidence>
<feature type="domain" description="RNA-binding S4" evidence="7">
    <location>
        <begin position="13"/>
        <end position="76"/>
    </location>
</feature>
<dbReference type="Gene3D" id="3.10.290.10">
    <property type="entry name" value="RNA-binding S4 domain"/>
    <property type="match status" value="1"/>
</dbReference>
<evidence type="ECO:0000256" key="5">
    <source>
        <dbReference type="PROSITE-ProRule" id="PRU00182"/>
    </source>
</evidence>
<dbReference type="InterPro" id="IPR002942">
    <property type="entry name" value="S4_RNA-bd"/>
</dbReference>
<gene>
    <name evidence="8" type="ORF">OW157_00485</name>
</gene>
<keyword evidence="9" id="KW-1185">Reference proteome</keyword>
<dbReference type="InterPro" id="IPR036986">
    <property type="entry name" value="S4_RNA-bd_sf"/>
</dbReference>
<comment type="catalytic activity">
    <reaction evidence="1 6">
        <text>a uridine in RNA = a pseudouridine in RNA</text>
        <dbReference type="Rhea" id="RHEA:48348"/>
        <dbReference type="Rhea" id="RHEA-COMP:12068"/>
        <dbReference type="Rhea" id="RHEA-COMP:12069"/>
        <dbReference type="ChEBI" id="CHEBI:65314"/>
        <dbReference type="ChEBI" id="CHEBI:65315"/>
    </reaction>
</comment>
<evidence type="ECO:0000259" key="7">
    <source>
        <dbReference type="SMART" id="SM00363"/>
    </source>
</evidence>
<keyword evidence="3 6" id="KW-0413">Isomerase</keyword>
<organism evidence="8 9">
    <name type="scientific">Aerococcus kribbianus</name>
    <dbReference type="NCBI Taxonomy" id="2999064"/>
    <lineage>
        <taxon>Bacteria</taxon>
        <taxon>Bacillati</taxon>
        <taxon>Bacillota</taxon>
        <taxon>Bacilli</taxon>
        <taxon>Lactobacillales</taxon>
        <taxon>Aerococcaceae</taxon>
        <taxon>Aerococcus</taxon>
    </lineage>
</organism>
<dbReference type="CDD" id="cd02869">
    <property type="entry name" value="PseudoU_synth_RluA_like"/>
    <property type="match status" value="1"/>
</dbReference>
<dbReference type="AlphaFoldDB" id="A0A9X3JF63"/>
<comment type="function">
    <text evidence="6">Responsible for synthesis of pseudouridine from uracil.</text>
</comment>
<keyword evidence="5" id="KW-0694">RNA-binding</keyword>
<evidence type="ECO:0000256" key="6">
    <source>
        <dbReference type="RuleBase" id="RU362028"/>
    </source>
</evidence>
<dbReference type="PANTHER" id="PTHR21600">
    <property type="entry name" value="MITOCHONDRIAL RNA PSEUDOURIDINE SYNTHASE"/>
    <property type="match status" value="1"/>
</dbReference>
<dbReference type="Pfam" id="PF00849">
    <property type="entry name" value="PseudoU_synth_2"/>
    <property type="match status" value="1"/>
</dbReference>
<feature type="active site" evidence="4">
    <location>
        <position position="142"/>
    </location>
</feature>
<dbReference type="Proteomes" id="UP001146670">
    <property type="component" value="Unassembled WGS sequence"/>
</dbReference>
<proteinExistence type="inferred from homology"/>
<dbReference type="InterPro" id="IPR050188">
    <property type="entry name" value="RluA_PseudoU_synthase"/>
</dbReference>
<dbReference type="InterPro" id="IPR020103">
    <property type="entry name" value="PsdUridine_synth_cat_dom_sf"/>
</dbReference>
<dbReference type="Pfam" id="PF01479">
    <property type="entry name" value="S4"/>
    <property type="match status" value="1"/>
</dbReference>
<dbReference type="PROSITE" id="PS50889">
    <property type="entry name" value="S4"/>
    <property type="match status" value="1"/>
</dbReference>
<sequence>MKTWQVNSTGENQRLDRYLSQELSQISRTQLKDWIKAGHVLVNGQVEKASYRLQAGDAIQVHPPEIEAKVVPPQAQALALDIVYEDEDLIVVNKGKDMVVHPGGKHKDGTLVNALLAHVEENGESLAASPEVYRPGIIHRIDKDTTGLLVVAKSDLAFDHLSQQALNHSMERIYTALVYGQIVEDQASINVPIRRHPKDRLRYEGHEEGRPAVTHFKVYTRFQDYTHVGLRLETGRTHQIRVHMQYIGHPVVDDPLYAREHKDQFFTKQGQFLHAGTLSFTHPRTMERLTFTVPLPKPYQEILANLPKKPL</sequence>
<name>A0A9X3JF63_9LACT</name>
<dbReference type="PROSITE" id="PS01129">
    <property type="entry name" value="PSI_RLU"/>
    <property type="match status" value="1"/>
</dbReference>
<comment type="similarity">
    <text evidence="2 6">Belongs to the pseudouridine synthase RluA family.</text>
</comment>
<dbReference type="GO" id="GO:0003723">
    <property type="term" value="F:RNA binding"/>
    <property type="evidence" value="ECO:0007669"/>
    <property type="project" value="UniProtKB-KW"/>
</dbReference>
<dbReference type="InterPro" id="IPR006224">
    <property type="entry name" value="PsdUridine_synth_RluA-like_CS"/>
</dbReference>
<evidence type="ECO:0000256" key="4">
    <source>
        <dbReference type="PIRSR" id="PIRSR606225-1"/>
    </source>
</evidence>
<dbReference type="SUPFAM" id="SSF55120">
    <property type="entry name" value="Pseudouridine synthase"/>
    <property type="match status" value="1"/>
</dbReference>
<comment type="caution">
    <text evidence="8">The sequence shown here is derived from an EMBL/GenBank/DDBJ whole genome shotgun (WGS) entry which is preliminary data.</text>
</comment>
<dbReference type="EMBL" id="JAPRFR010000001">
    <property type="protein sequence ID" value="MCZ0725040.1"/>
    <property type="molecule type" value="Genomic_DNA"/>
</dbReference>
<accession>A0A9X3JF63</accession>
<dbReference type="PANTHER" id="PTHR21600:SF44">
    <property type="entry name" value="RIBOSOMAL LARGE SUBUNIT PSEUDOURIDINE SYNTHASE D"/>
    <property type="match status" value="1"/>
</dbReference>
<dbReference type="SMART" id="SM00363">
    <property type="entry name" value="S4"/>
    <property type="match status" value="1"/>
</dbReference>
<dbReference type="RefSeq" id="WP_268751367.1">
    <property type="nucleotide sequence ID" value="NZ_JAPRFQ010000001.1"/>
</dbReference>
<dbReference type="EC" id="5.4.99.-" evidence="6"/>
<evidence type="ECO:0000256" key="1">
    <source>
        <dbReference type="ARBA" id="ARBA00000073"/>
    </source>
</evidence>
<evidence type="ECO:0000256" key="3">
    <source>
        <dbReference type="ARBA" id="ARBA00023235"/>
    </source>
</evidence>
<evidence type="ECO:0000313" key="8">
    <source>
        <dbReference type="EMBL" id="MCZ0725040.1"/>
    </source>
</evidence>
<protein>
    <recommendedName>
        <fullName evidence="6">Pseudouridine synthase</fullName>
        <ecNumber evidence="6">5.4.99.-</ecNumber>
    </recommendedName>
</protein>
<dbReference type="GO" id="GO:0000455">
    <property type="term" value="P:enzyme-directed rRNA pseudouridine synthesis"/>
    <property type="evidence" value="ECO:0007669"/>
    <property type="project" value="UniProtKB-ARBA"/>
</dbReference>
<dbReference type="InterPro" id="IPR006145">
    <property type="entry name" value="PsdUridine_synth_RsuA/RluA"/>
</dbReference>
<dbReference type="GO" id="GO:0120159">
    <property type="term" value="F:rRNA pseudouridine synthase activity"/>
    <property type="evidence" value="ECO:0007669"/>
    <property type="project" value="UniProtKB-ARBA"/>
</dbReference>
<dbReference type="Gene3D" id="3.30.2350.10">
    <property type="entry name" value="Pseudouridine synthase"/>
    <property type="match status" value="1"/>
</dbReference>
<reference evidence="8" key="1">
    <citation type="submission" date="2022-12" db="EMBL/GenBank/DDBJ databases">
        <title>Description and comparative metabolic analysis of Aerococcus sp. nov., isolated from the feces of a pig.</title>
        <authorList>
            <person name="Chang Y.-H."/>
        </authorList>
    </citation>
    <scope>NUCLEOTIDE SEQUENCE</scope>
    <source>
        <strain evidence="8">YH-aer222</strain>
    </source>
</reference>